<proteinExistence type="inferred from homology"/>
<dbReference type="Pfam" id="PF06722">
    <property type="entry name" value="EryCIII-like_C"/>
    <property type="match status" value="1"/>
</dbReference>
<dbReference type="EMBL" id="JAVREM010000017">
    <property type="protein sequence ID" value="MDT0319808.1"/>
    <property type="molecule type" value="Genomic_DNA"/>
</dbReference>
<dbReference type="PANTHER" id="PTHR48050">
    <property type="entry name" value="STEROL 3-BETA-GLUCOSYLTRANSFERASE"/>
    <property type="match status" value="1"/>
</dbReference>
<comment type="similarity">
    <text evidence="1">Belongs to the glycosyltransferase 28 family.</text>
</comment>
<evidence type="ECO:0000256" key="1">
    <source>
        <dbReference type="ARBA" id="ARBA00006962"/>
    </source>
</evidence>
<keyword evidence="2" id="KW-0328">Glycosyltransferase</keyword>
<dbReference type="Proteomes" id="UP001183420">
    <property type="component" value="Unassembled WGS sequence"/>
</dbReference>
<evidence type="ECO:0000259" key="6">
    <source>
        <dbReference type="Pfam" id="PF21036"/>
    </source>
</evidence>
<accession>A0ABU2LQD9</accession>
<protein>
    <submittedName>
        <fullName evidence="7">Activator-dependent family glycosyltransferase</fullName>
    </submittedName>
</protein>
<evidence type="ECO:0000256" key="2">
    <source>
        <dbReference type="ARBA" id="ARBA00022676"/>
    </source>
</evidence>
<dbReference type="Pfam" id="PF21036">
    <property type="entry name" value="EryCIII-like_N"/>
    <property type="match status" value="1"/>
</dbReference>
<dbReference type="PANTHER" id="PTHR48050:SF13">
    <property type="entry name" value="STEROL 3-BETA-GLUCOSYLTRANSFERASE UGT80A2"/>
    <property type="match status" value="1"/>
</dbReference>
<evidence type="ECO:0000256" key="3">
    <source>
        <dbReference type="ARBA" id="ARBA00022679"/>
    </source>
</evidence>
<evidence type="ECO:0000313" key="8">
    <source>
        <dbReference type="Proteomes" id="UP001183420"/>
    </source>
</evidence>
<dbReference type="InterPro" id="IPR050426">
    <property type="entry name" value="Glycosyltransferase_28"/>
</dbReference>
<dbReference type="InterPro" id="IPR048284">
    <property type="entry name" value="EryCIII-like_N"/>
</dbReference>
<evidence type="ECO:0000259" key="5">
    <source>
        <dbReference type="Pfam" id="PF06722"/>
    </source>
</evidence>
<sequence>MRVLFTVFAAKPHFYNLVPMAWAFRAAGHEVRVASQPDLMDAVTRAGLVGVPVGDELNLSNSFADRGSGGGAGGGATWQRLSGVTETRAEKLTWDYVLGTFTIGCSMEYEHMAGQPMLDDLVDVARGWRPDLVVWDALTLVGPVAARACGAAHARMLFGLDYTSRMWATYRRLLAEQPPERRDDPVADWLAGRLSRYGLVHESERATEMMTGQWTIDPTPSWMQLPLDVPRTPVRYVPYNGPTTVPDWPLEQPSRPRVCLSLGMSGRELLGGDKVSVTGGTAAEVSLHELLVTLAGLDIELVATLSADRLAALPELPENVRAVEFVPLNELLPSCAAIIHHGGFGTVGNVLAHGVPNLTVPAPWWDEADLGRRIAARGAGLFLDPDEVTADALRDGLRRLVEEPSFRSEARRVRDELLATPSPGAVVREAEALTRRHRC</sequence>
<dbReference type="RefSeq" id="WP_311599307.1">
    <property type="nucleotide sequence ID" value="NZ_JAVREM010000017.1"/>
</dbReference>
<organism evidence="7 8">
    <name type="scientific">Streptomyces millisiae</name>
    <dbReference type="NCBI Taxonomy" id="3075542"/>
    <lineage>
        <taxon>Bacteria</taxon>
        <taxon>Bacillati</taxon>
        <taxon>Actinomycetota</taxon>
        <taxon>Actinomycetes</taxon>
        <taxon>Kitasatosporales</taxon>
        <taxon>Streptomycetaceae</taxon>
        <taxon>Streptomyces</taxon>
    </lineage>
</organism>
<dbReference type="CDD" id="cd03784">
    <property type="entry name" value="GT1_Gtf-like"/>
    <property type="match status" value="1"/>
</dbReference>
<keyword evidence="8" id="KW-1185">Reference proteome</keyword>
<dbReference type="InterPro" id="IPR010610">
    <property type="entry name" value="EryCIII-like_C"/>
</dbReference>
<keyword evidence="3" id="KW-0808">Transferase</keyword>
<keyword evidence="4" id="KW-0045">Antibiotic biosynthesis</keyword>
<dbReference type="Gene3D" id="3.40.50.2000">
    <property type="entry name" value="Glycogen Phosphorylase B"/>
    <property type="match status" value="2"/>
</dbReference>
<reference evidence="8" key="1">
    <citation type="submission" date="2023-07" db="EMBL/GenBank/DDBJ databases">
        <title>30 novel species of actinomycetes from the DSMZ collection.</title>
        <authorList>
            <person name="Nouioui I."/>
        </authorList>
    </citation>
    <scope>NUCLEOTIDE SEQUENCE [LARGE SCALE GENOMIC DNA]</scope>
    <source>
        <strain evidence="8">DSM 44918</strain>
    </source>
</reference>
<dbReference type="SUPFAM" id="SSF53756">
    <property type="entry name" value="UDP-Glycosyltransferase/glycogen phosphorylase"/>
    <property type="match status" value="1"/>
</dbReference>
<dbReference type="InterPro" id="IPR002213">
    <property type="entry name" value="UDP_glucos_trans"/>
</dbReference>
<comment type="caution">
    <text evidence="7">The sequence shown here is derived from an EMBL/GenBank/DDBJ whole genome shotgun (WGS) entry which is preliminary data.</text>
</comment>
<gene>
    <name evidence="7" type="ORF">RNC47_15825</name>
</gene>
<evidence type="ECO:0000256" key="4">
    <source>
        <dbReference type="ARBA" id="ARBA00023194"/>
    </source>
</evidence>
<dbReference type="InterPro" id="IPR030953">
    <property type="entry name" value="Glycosyl_450act"/>
</dbReference>
<evidence type="ECO:0000313" key="7">
    <source>
        <dbReference type="EMBL" id="MDT0319808.1"/>
    </source>
</evidence>
<dbReference type="NCBIfam" id="TIGR04516">
    <property type="entry name" value="glycosyl_450act"/>
    <property type="match status" value="1"/>
</dbReference>
<feature type="domain" description="Erythromycin biosynthesis protein CIII-like C-terminal" evidence="5">
    <location>
        <begin position="289"/>
        <end position="433"/>
    </location>
</feature>
<feature type="domain" description="Erythromycin biosynthesis protein CIII-like N-terminal" evidence="6">
    <location>
        <begin position="22"/>
        <end position="263"/>
    </location>
</feature>
<name>A0ABU2LQD9_9ACTN</name>